<keyword evidence="3" id="KW-0804">Transcription</keyword>
<dbReference type="Gene3D" id="1.10.260.40">
    <property type="entry name" value="lambda repressor-like DNA-binding domains"/>
    <property type="match status" value="1"/>
</dbReference>
<keyword evidence="1" id="KW-0805">Transcription regulation</keyword>
<dbReference type="InterPro" id="IPR046335">
    <property type="entry name" value="LacI/GalR-like_sensor"/>
</dbReference>
<dbReference type="InterPro" id="IPR010982">
    <property type="entry name" value="Lambda_DNA-bd_dom_sf"/>
</dbReference>
<sequence length="363" mass="38680">MTRRPRRARPPGGPPGVKDVAAAAEVSLDTVSNVLNRPQLVSPRTRQKVEQAMADLGFVRNESARQLRAGHSRSLAYVMLDAANPFFTDVATGIEEVAAAADLVVFLCNSGEEAGREARHLDHLQQHRVHGILITPVNAADERLSRLQEQGTPVVLVDRTAGAFHGCSVFVDDVLGGELAVAHLIEHGHERIAFVGGPGTLSQVRQRRAGALRALENAGLPPDRLIDLSTSALTVAEGRGAAERLAGLPAQRRPTAAFCANDLVALGLLQMCVRLGIAVPDDCAIVGYDDIDFAAAATVPLTSVRQPRRLLGSTAAELLLDEANNPRHQHQQVQFTPELVARASTLGYPARSHIGTNTPAAVM</sequence>
<evidence type="ECO:0000256" key="2">
    <source>
        <dbReference type="ARBA" id="ARBA00023125"/>
    </source>
</evidence>
<dbReference type="Proteomes" id="UP000198802">
    <property type="component" value="Unassembled WGS sequence"/>
</dbReference>
<dbReference type="SUPFAM" id="SSF53822">
    <property type="entry name" value="Periplasmic binding protein-like I"/>
    <property type="match status" value="1"/>
</dbReference>
<proteinExistence type="predicted"/>
<dbReference type="Gene3D" id="3.40.50.2300">
    <property type="match status" value="2"/>
</dbReference>
<dbReference type="EMBL" id="FAOZ01000004">
    <property type="protein sequence ID" value="CUU55126.1"/>
    <property type="molecule type" value="Genomic_DNA"/>
</dbReference>
<dbReference type="PANTHER" id="PTHR30146:SF109">
    <property type="entry name" value="HTH-TYPE TRANSCRIPTIONAL REGULATOR GALS"/>
    <property type="match status" value="1"/>
</dbReference>
<dbReference type="GO" id="GO:0000976">
    <property type="term" value="F:transcription cis-regulatory region binding"/>
    <property type="evidence" value="ECO:0007669"/>
    <property type="project" value="TreeGrafter"/>
</dbReference>
<feature type="domain" description="HTH lacI-type" evidence="4">
    <location>
        <begin position="15"/>
        <end position="69"/>
    </location>
</feature>
<evidence type="ECO:0000259" key="4">
    <source>
        <dbReference type="PROSITE" id="PS50932"/>
    </source>
</evidence>
<dbReference type="CDD" id="cd06293">
    <property type="entry name" value="PBP1_LacI-like"/>
    <property type="match status" value="1"/>
</dbReference>
<dbReference type="Pfam" id="PF13377">
    <property type="entry name" value="Peripla_BP_3"/>
    <property type="match status" value="1"/>
</dbReference>
<accession>A0A0S4QKT6</accession>
<organism evidence="5 6">
    <name type="scientific">Parafrankia irregularis</name>
    <dbReference type="NCBI Taxonomy" id="795642"/>
    <lineage>
        <taxon>Bacteria</taxon>
        <taxon>Bacillati</taxon>
        <taxon>Actinomycetota</taxon>
        <taxon>Actinomycetes</taxon>
        <taxon>Frankiales</taxon>
        <taxon>Frankiaceae</taxon>
        <taxon>Parafrankia</taxon>
    </lineage>
</organism>
<dbReference type="GO" id="GO:0003700">
    <property type="term" value="F:DNA-binding transcription factor activity"/>
    <property type="evidence" value="ECO:0007669"/>
    <property type="project" value="TreeGrafter"/>
</dbReference>
<reference evidence="6" key="1">
    <citation type="submission" date="2015-11" db="EMBL/GenBank/DDBJ databases">
        <authorList>
            <person name="Varghese N."/>
        </authorList>
    </citation>
    <scope>NUCLEOTIDE SEQUENCE [LARGE SCALE GENOMIC DNA]</scope>
    <source>
        <strain evidence="6">DSM 45899</strain>
    </source>
</reference>
<dbReference type="Pfam" id="PF00356">
    <property type="entry name" value="LacI"/>
    <property type="match status" value="1"/>
</dbReference>
<dbReference type="SUPFAM" id="SSF47413">
    <property type="entry name" value="lambda repressor-like DNA-binding domains"/>
    <property type="match status" value="1"/>
</dbReference>
<evidence type="ECO:0000313" key="6">
    <source>
        <dbReference type="Proteomes" id="UP000198802"/>
    </source>
</evidence>
<dbReference type="PROSITE" id="PS00356">
    <property type="entry name" value="HTH_LACI_1"/>
    <property type="match status" value="1"/>
</dbReference>
<keyword evidence="2" id="KW-0238">DNA-binding</keyword>
<evidence type="ECO:0000256" key="3">
    <source>
        <dbReference type="ARBA" id="ARBA00023163"/>
    </source>
</evidence>
<dbReference type="InterPro" id="IPR000843">
    <property type="entry name" value="HTH_LacI"/>
</dbReference>
<dbReference type="SMART" id="SM00354">
    <property type="entry name" value="HTH_LACI"/>
    <property type="match status" value="1"/>
</dbReference>
<gene>
    <name evidence="5" type="ORF">Ga0074812_104207</name>
</gene>
<protein>
    <submittedName>
        <fullName evidence="5">LacI family transcriptional regulator</fullName>
    </submittedName>
</protein>
<dbReference type="PROSITE" id="PS50932">
    <property type="entry name" value="HTH_LACI_2"/>
    <property type="match status" value="1"/>
</dbReference>
<dbReference type="PANTHER" id="PTHR30146">
    <property type="entry name" value="LACI-RELATED TRANSCRIPTIONAL REPRESSOR"/>
    <property type="match status" value="1"/>
</dbReference>
<evidence type="ECO:0000256" key="1">
    <source>
        <dbReference type="ARBA" id="ARBA00023015"/>
    </source>
</evidence>
<dbReference type="AlphaFoldDB" id="A0A0S4QKT6"/>
<dbReference type="RefSeq" id="WP_207550273.1">
    <property type="nucleotide sequence ID" value="NZ_FAOZ01000004.1"/>
</dbReference>
<dbReference type="InterPro" id="IPR028082">
    <property type="entry name" value="Peripla_BP_I"/>
</dbReference>
<keyword evidence="6" id="KW-1185">Reference proteome</keyword>
<dbReference type="CDD" id="cd01392">
    <property type="entry name" value="HTH_LacI"/>
    <property type="match status" value="1"/>
</dbReference>
<evidence type="ECO:0000313" key="5">
    <source>
        <dbReference type="EMBL" id="CUU55126.1"/>
    </source>
</evidence>
<name>A0A0S4QKT6_9ACTN</name>